<dbReference type="PROSITE" id="PS01124">
    <property type="entry name" value="HTH_ARAC_FAMILY_2"/>
    <property type="match status" value="1"/>
</dbReference>
<evidence type="ECO:0000313" key="5">
    <source>
        <dbReference type="EMBL" id="MFD1234371.1"/>
    </source>
</evidence>
<comment type="caution">
    <text evidence="5">The sequence shown here is derived from an EMBL/GenBank/DDBJ whole genome shotgun (WGS) entry which is preliminary data.</text>
</comment>
<dbReference type="PROSITE" id="PS00041">
    <property type="entry name" value="HTH_ARAC_FAMILY_1"/>
    <property type="match status" value="1"/>
</dbReference>
<dbReference type="InterPro" id="IPR009057">
    <property type="entry name" value="Homeodomain-like_sf"/>
</dbReference>
<protein>
    <submittedName>
        <fullName evidence="5">AraC family transcriptional regulator</fullName>
    </submittedName>
</protein>
<dbReference type="PANTHER" id="PTHR46796:SF12">
    <property type="entry name" value="HTH-TYPE DNA-BINDING TRANSCRIPTIONAL ACTIVATOR EUTR"/>
    <property type="match status" value="1"/>
</dbReference>
<gene>
    <name evidence="5" type="ORF">ACFQ34_13860</name>
</gene>
<feature type="domain" description="HTH araC/xylS-type" evidence="4">
    <location>
        <begin position="218"/>
        <end position="319"/>
    </location>
</feature>
<keyword evidence="3" id="KW-0804">Transcription</keyword>
<evidence type="ECO:0000256" key="3">
    <source>
        <dbReference type="ARBA" id="ARBA00023163"/>
    </source>
</evidence>
<evidence type="ECO:0000259" key="4">
    <source>
        <dbReference type="PROSITE" id="PS01124"/>
    </source>
</evidence>
<dbReference type="SUPFAM" id="SSF46689">
    <property type="entry name" value="Homeodomain-like"/>
    <property type="match status" value="2"/>
</dbReference>
<dbReference type="EMBL" id="JBHTMB010000127">
    <property type="protein sequence ID" value="MFD1234371.1"/>
    <property type="molecule type" value="Genomic_DNA"/>
</dbReference>
<proteinExistence type="predicted"/>
<keyword evidence="6" id="KW-1185">Reference proteome</keyword>
<dbReference type="InterPro" id="IPR035418">
    <property type="entry name" value="AraC-bd_2"/>
</dbReference>
<evidence type="ECO:0000313" key="6">
    <source>
        <dbReference type="Proteomes" id="UP001597182"/>
    </source>
</evidence>
<dbReference type="InterPro" id="IPR018060">
    <property type="entry name" value="HTH_AraC"/>
</dbReference>
<evidence type="ECO:0000256" key="1">
    <source>
        <dbReference type="ARBA" id="ARBA00023015"/>
    </source>
</evidence>
<dbReference type="Pfam" id="PF14525">
    <property type="entry name" value="AraC_binding_2"/>
    <property type="match status" value="1"/>
</dbReference>
<keyword evidence="1" id="KW-0805">Transcription regulation</keyword>
<dbReference type="Proteomes" id="UP001597182">
    <property type="component" value="Unassembled WGS sequence"/>
</dbReference>
<dbReference type="Gene3D" id="1.10.10.60">
    <property type="entry name" value="Homeodomain-like"/>
    <property type="match status" value="1"/>
</dbReference>
<name>A0ABW3VI02_9PSEU</name>
<keyword evidence="2" id="KW-0238">DNA-binding</keyword>
<organism evidence="5 6">
    <name type="scientific">Pseudonocardia benzenivorans</name>
    <dbReference type="NCBI Taxonomy" id="228005"/>
    <lineage>
        <taxon>Bacteria</taxon>
        <taxon>Bacillati</taxon>
        <taxon>Actinomycetota</taxon>
        <taxon>Actinomycetes</taxon>
        <taxon>Pseudonocardiales</taxon>
        <taxon>Pseudonocardiaceae</taxon>
        <taxon>Pseudonocardia</taxon>
    </lineage>
</organism>
<dbReference type="PANTHER" id="PTHR46796">
    <property type="entry name" value="HTH-TYPE TRANSCRIPTIONAL ACTIVATOR RHAS-RELATED"/>
    <property type="match status" value="1"/>
</dbReference>
<dbReference type="SMART" id="SM00342">
    <property type="entry name" value="HTH_ARAC"/>
    <property type="match status" value="1"/>
</dbReference>
<reference evidence="6" key="1">
    <citation type="journal article" date="2019" name="Int. J. Syst. Evol. Microbiol.">
        <title>The Global Catalogue of Microorganisms (GCM) 10K type strain sequencing project: providing services to taxonomists for standard genome sequencing and annotation.</title>
        <authorList>
            <consortium name="The Broad Institute Genomics Platform"/>
            <consortium name="The Broad Institute Genome Sequencing Center for Infectious Disease"/>
            <person name="Wu L."/>
            <person name="Ma J."/>
        </authorList>
    </citation>
    <scope>NUCLEOTIDE SEQUENCE [LARGE SCALE GENOMIC DNA]</scope>
    <source>
        <strain evidence="6">CCUG 49018</strain>
    </source>
</reference>
<accession>A0ABW3VI02</accession>
<dbReference type="InterPro" id="IPR050204">
    <property type="entry name" value="AraC_XylS_family_regulators"/>
</dbReference>
<dbReference type="Pfam" id="PF12833">
    <property type="entry name" value="HTH_18"/>
    <property type="match status" value="1"/>
</dbReference>
<evidence type="ECO:0000256" key="2">
    <source>
        <dbReference type="ARBA" id="ARBA00023125"/>
    </source>
</evidence>
<dbReference type="RefSeq" id="WP_346092086.1">
    <property type="nucleotide sequence ID" value="NZ_BAABKS010000051.1"/>
</dbReference>
<dbReference type="InterPro" id="IPR018062">
    <property type="entry name" value="HTH_AraC-typ_CS"/>
</dbReference>
<sequence>MPGISVTTSAPDEARDECARVYFPHRLAVMADTDRFRMSLSAVGLPTGSAGLLGYAGEVRIETGELATGYEVNVPLDGHLRTWTGHADVCASPARAAVYRPDGRATLHGWAGGGRLFGLKIERAALESTLAELIDRPVRGVVPLGPSLDLASTPGRQWWGLARSLVALVEDPDGPLAAPVVVRPLAQSVVAALLHVVEHPYRDALATRPAAPRPATVREAVDLLDAHPEVAWTVPDLAGRVGVGSRALQDGFARHVGTSPTAYLRQVRLARVHADLLAADPRRTSVTEVALRWGFTHLGRFAAAYRRRYGCAPSRTLTR</sequence>